<feature type="domain" description="Reverse transcriptase" evidence="2">
    <location>
        <begin position="78"/>
        <end position="309"/>
    </location>
</feature>
<evidence type="ECO:0000259" key="2">
    <source>
        <dbReference type="PROSITE" id="PS50878"/>
    </source>
</evidence>
<evidence type="ECO:0000313" key="4">
    <source>
        <dbReference type="Proteomes" id="UP001286589"/>
    </source>
</evidence>
<keyword evidence="3" id="KW-0695">RNA-directed DNA polymerase</keyword>
<dbReference type="AlphaFoldDB" id="A0AB35RIW6"/>
<organism evidence="3 4">
    <name type="scientific">Phytobacter ursingii</name>
    <dbReference type="NCBI Taxonomy" id="1972431"/>
    <lineage>
        <taxon>Bacteria</taxon>
        <taxon>Pseudomonadati</taxon>
        <taxon>Pseudomonadota</taxon>
        <taxon>Gammaproteobacteria</taxon>
        <taxon>Enterobacterales</taxon>
        <taxon>Enterobacteriaceae</taxon>
        <taxon>Phytobacter</taxon>
    </lineage>
</organism>
<keyword evidence="3" id="KW-0808">Transferase</keyword>
<dbReference type="Proteomes" id="UP001286589">
    <property type="component" value="Unassembled WGS sequence"/>
</dbReference>
<dbReference type="SUPFAM" id="SSF56672">
    <property type="entry name" value="DNA/RNA polymerases"/>
    <property type="match status" value="1"/>
</dbReference>
<dbReference type="RefSeq" id="WP_317101354.1">
    <property type="nucleotide sequence ID" value="NZ_JAWJAC010000002.1"/>
</dbReference>
<dbReference type="PROSITE" id="PS50878">
    <property type="entry name" value="RT_POL"/>
    <property type="match status" value="1"/>
</dbReference>
<name>A0AB35RIW6_9ENTR</name>
<accession>A0AB35RIW6</accession>
<evidence type="ECO:0000313" key="3">
    <source>
        <dbReference type="EMBL" id="MDV2861668.1"/>
    </source>
</evidence>
<dbReference type="GO" id="GO:0003964">
    <property type="term" value="F:RNA-directed DNA polymerase activity"/>
    <property type="evidence" value="ECO:0007669"/>
    <property type="project" value="UniProtKB-KW"/>
</dbReference>
<dbReference type="PANTHER" id="PTHR34047">
    <property type="entry name" value="NUCLEAR INTRON MATURASE 1, MITOCHONDRIAL-RELATED"/>
    <property type="match status" value="1"/>
</dbReference>
<dbReference type="PANTHER" id="PTHR34047:SF8">
    <property type="entry name" value="PROTEIN YKFC"/>
    <property type="match status" value="1"/>
</dbReference>
<evidence type="ECO:0000256" key="1">
    <source>
        <dbReference type="ARBA" id="ARBA00034120"/>
    </source>
</evidence>
<comment type="similarity">
    <text evidence="1">Belongs to the bacterial reverse transcriptase family.</text>
</comment>
<comment type="caution">
    <text evidence="3">The sequence shown here is derived from an EMBL/GenBank/DDBJ whole genome shotgun (WGS) entry which is preliminary data.</text>
</comment>
<reference evidence="3 4" key="1">
    <citation type="submission" date="2023-10" db="EMBL/GenBank/DDBJ databases">
        <title>Phytobacter spp. The emergence of a new genus of hospital-origin enterobacteria encoding carbapenemases in Argentina.</title>
        <authorList>
            <person name="Vay C."/>
            <person name="Almuzara M."/>
            <person name="Traglia G.M."/>
            <person name="Campos J."/>
        </authorList>
    </citation>
    <scope>NUCLEOTIDE SEQUENCE [LARGE SCALE GENOMIC DNA]</scope>
    <source>
        <strain evidence="3 4">CVMA36</strain>
    </source>
</reference>
<proteinExistence type="inferred from homology"/>
<dbReference type="EMBL" id="JAWJAC010000002">
    <property type="protein sequence ID" value="MDV2861668.1"/>
    <property type="molecule type" value="Genomic_DNA"/>
</dbReference>
<dbReference type="InterPro" id="IPR043502">
    <property type="entry name" value="DNA/RNA_pol_sf"/>
</dbReference>
<dbReference type="InterPro" id="IPR051083">
    <property type="entry name" value="GrpII_Intron_Splice-Mob/Def"/>
</dbReference>
<dbReference type="InterPro" id="IPR000477">
    <property type="entry name" value="RT_dom"/>
</dbReference>
<keyword evidence="3" id="KW-0548">Nucleotidyltransferase</keyword>
<gene>
    <name evidence="3" type="ORF">R0H02_04195</name>
</gene>
<dbReference type="Pfam" id="PF00078">
    <property type="entry name" value="RVT_1"/>
    <property type="match status" value="1"/>
</dbReference>
<keyword evidence="4" id="KW-1185">Reference proteome</keyword>
<sequence>MNLEQLLSETIKEEAKKLIDRYHAYHNRLHLEHVRNRKRFGHSYTKKKEVHIPDYWAKDKKFNPFHVLRKHKSIAHSIAKNIENRTYKPGEVHLKKIPKRGGGERTVSIYQIPDAAVSKLFFNRLLEKNKHRFSSFSYAYRNDRNVHFAIQDIFVDLSLSERMFIAEFDFSDFFGTIEHRFLYEQFQKNGFYISQEEKYIIRAFLLDRKVGIPQGTSISLFLANLCCWNFDQALEREGVKFSRYADDTIVWTRDYSKICNAFNLITEFSKNAGVRINVKKSDGISLLTKDGLKSEIVSKKNLDFLGYSLSVDKVSIKSTSIVKIKKQISYLLYRNLIQPLKNRSLAGQSIPANDKDENFLRAMVQIRRYMYGGLQDSTIKNFLSGRSKRIFFKGVMSFYPLVTDEQQLRELDGWLVSVIYRSLKLRSRLLNQHGYNRNYNFPFKQLRDELVPSCARIKINGKKLLEIPSFLLISKALRKGLVENGIERVMNPNSQNYNYRW</sequence>
<protein>
    <submittedName>
        <fullName evidence="3">Reverse transcriptase domain-containing protein</fullName>
    </submittedName>
</protein>